<geneLocation type="plasmid" evidence="2">
    <name>picon</name>
</geneLocation>
<keyword evidence="1" id="KW-0614">Plasmid</keyword>
<gene>
    <name evidence="1" type="ORF">CCS77_2110</name>
</gene>
<dbReference type="AlphaFoldDB" id="A0A2R4P366"/>
<reference evidence="1 2" key="1">
    <citation type="journal article" date="2018" name="Emerg. Microbes Infect.">
        <title>Genomic analysis of oral Campylobacter concisus strains identified a potential bacterial molecular marker associated with active Crohn's disease.</title>
        <authorList>
            <person name="Liu F."/>
            <person name="Ma R."/>
            <person name="Tay C.Y.A."/>
            <person name="Octavia S."/>
            <person name="Lan R."/>
            <person name="Chung H.K.L."/>
            <person name="Riordan S.M."/>
            <person name="Grimm M.C."/>
            <person name="Leong R.W."/>
            <person name="Tanaka M.M."/>
            <person name="Connor S."/>
            <person name="Zhang L."/>
        </authorList>
    </citation>
    <scope>NUCLEOTIDE SEQUENCE [LARGE SCALE GENOMIC DNA]</scope>
    <source>
        <strain evidence="1 2">P2CDO4</strain>
        <plasmid evidence="1">pICON</plasmid>
    </source>
</reference>
<protein>
    <submittedName>
        <fullName evidence="1">Uncharacterized protein</fullName>
    </submittedName>
</protein>
<dbReference type="RefSeq" id="WP_107917417.1">
    <property type="nucleotide sequence ID" value="NZ_CP021643.1"/>
</dbReference>
<evidence type="ECO:0000313" key="2">
    <source>
        <dbReference type="Proteomes" id="UP000241854"/>
    </source>
</evidence>
<sequence>MRSLKYRAYIKDYNKVVNVDRLGLNWDGSVQEIIVSEKDLEGKNEQFELMQYISECPKQKQR</sequence>
<organism evidence="1 2">
    <name type="scientific">Campylobacter concisus</name>
    <dbReference type="NCBI Taxonomy" id="199"/>
    <lineage>
        <taxon>Bacteria</taxon>
        <taxon>Pseudomonadati</taxon>
        <taxon>Campylobacterota</taxon>
        <taxon>Epsilonproteobacteria</taxon>
        <taxon>Campylobacterales</taxon>
        <taxon>Campylobacteraceae</taxon>
        <taxon>Campylobacter</taxon>
    </lineage>
</organism>
<name>A0A2R4P366_9BACT</name>
<dbReference type="Proteomes" id="UP000241854">
    <property type="component" value="Plasmid pICON"/>
</dbReference>
<proteinExistence type="predicted"/>
<accession>A0A2R4P366</accession>
<dbReference type="EMBL" id="CP021643">
    <property type="protein sequence ID" value="AVX45116.1"/>
    <property type="molecule type" value="Genomic_DNA"/>
</dbReference>
<evidence type="ECO:0000313" key="1">
    <source>
        <dbReference type="EMBL" id="AVX45116.1"/>
    </source>
</evidence>